<keyword evidence="2" id="KW-0472">Membrane</keyword>
<protein>
    <submittedName>
        <fullName evidence="3">Uncharacterized protein</fullName>
    </submittedName>
</protein>
<feature type="region of interest" description="Disordered" evidence="1">
    <location>
        <begin position="54"/>
        <end position="74"/>
    </location>
</feature>
<keyword evidence="4" id="KW-1185">Reference proteome</keyword>
<gene>
    <name evidence="3" type="ORF">PXEA_LOCUS12507</name>
</gene>
<comment type="caution">
    <text evidence="3">The sequence shown here is derived from an EMBL/GenBank/DDBJ whole genome shotgun (WGS) entry which is preliminary data.</text>
</comment>
<sequence>MPIARFPNCDKPFLFFSGCSFLVNLFLYPLPHCLPSDSFPLSLAAASTSFFQRPLHSTSGSSANHSTAGVPSGPPHPYMLPLPLHHSHQFPTHHGYPSRPVIDGPGRPMGLDRREPG</sequence>
<proteinExistence type="predicted"/>
<dbReference type="Proteomes" id="UP000784294">
    <property type="component" value="Unassembled WGS sequence"/>
</dbReference>
<accession>A0A3S5A3T0</accession>
<feature type="transmembrane region" description="Helical" evidence="2">
    <location>
        <begin position="12"/>
        <end position="30"/>
    </location>
</feature>
<dbReference type="AlphaFoldDB" id="A0A3S5A3T0"/>
<evidence type="ECO:0000313" key="3">
    <source>
        <dbReference type="EMBL" id="VEL19067.1"/>
    </source>
</evidence>
<evidence type="ECO:0000256" key="1">
    <source>
        <dbReference type="SAM" id="MobiDB-lite"/>
    </source>
</evidence>
<organism evidence="3 4">
    <name type="scientific">Protopolystoma xenopodis</name>
    <dbReference type="NCBI Taxonomy" id="117903"/>
    <lineage>
        <taxon>Eukaryota</taxon>
        <taxon>Metazoa</taxon>
        <taxon>Spiralia</taxon>
        <taxon>Lophotrochozoa</taxon>
        <taxon>Platyhelminthes</taxon>
        <taxon>Monogenea</taxon>
        <taxon>Polyopisthocotylea</taxon>
        <taxon>Polystomatidea</taxon>
        <taxon>Polystomatidae</taxon>
        <taxon>Protopolystoma</taxon>
    </lineage>
</organism>
<name>A0A3S5A3T0_9PLAT</name>
<feature type="compositionally biased region" description="Polar residues" evidence="1">
    <location>
        <begin position="54"/>
        <end position="69"/>
    </location>
</feature>
<dbReference type="EMBL" id="CAAALY010039891">
    <property type="protein sequence ID" value="VEL19067.1"/>
    <property type="molecule type" value="Genomic_DNA"/>
</dbReference>
<feature type="region of interest" description="Disordered" evidence="1">
    <location>
        <begin position="89"/>
        <end position="117"/>
    </location>
</feature>
<evidence type="ECO:0000256" key="2">
    <source>
        <dbReference type="SAM" id="Phobius"/>
    </source>
</evidence>
<reference evidence="3" key="1">
    <citation type="submission" date="2018-11" db="EMBL/GenBank/DDBJ databases">
        <authorList>
            <consortium name="Pathogen Informatics"/>
        </authorList>
    </citation>
    <scope>NUCLEOTIDE SEQUENCE</scope>
</reference>
<evidence type="ECO:0000313" key="4">
    <source>
        <dbReference type="Proteomes" id="UP000784294"/>
    </source>
</evidence>
<keyword evidence="2" id="KW-1133">Transmembrane helix</keyword>
<keyword evidence="2" id="KW-0812">Transmembrane</keyword>